<evidence type="ECO:0000256" key="10">
    <source>
        <dbReference type="ARBA" id="ARBA00049551"/>
    </source>
</evidence>
<proteinExistence type="inferred from homology"/>
<reference evidence="12" key="1">
    <citation type="submission" date="2014-02" db="EMBL/GenBank/DDBJ databases">
        <title>The comparative mitochondrial genomes from Braconidae subfamilies and the phylogeny of the Hymenoptera.</title>
        <authorList>
            <person name="Li Q."/>
            <person name="Wei S.J."/>
            <person name="Chen X.X."/>
        </authorList>
    </citation>
    <scope>NUCLEOTIDE SEQUENCE</scope>
</reference>
<comment type="catalytic activity">
    <reaction evidence="10">
        <text>a ubiquinone + NADH + 5 H(+)(in) = a ubiquinol + NAD(+) + 4 H(+)(out)</text>
        <dbReference type="Rhea" id="RHEA:29091"/>
        <dbReference type="Rhea" id="RHEA-COMP:9565"/>
        <dbReference type="Rhea" id="RHEA-COMP:9566"/>
        <dbReference type="ChEBI" id="CHEBI:15378"/>
        <dbReference type="ChEBI" id="CHEBI:16389"/>
        <dbReference type="ChEBI" id="CHEBI:17976"/>
        <dbReference type="ChEBI" id="CHEBI:57540"/>
        <dbReference type="ChEBI" id="CHEBI:57945"/>
        <dbReference type="EC" id="7.1.1.2"/>
    </reaction>
</comment>
<dbReference type="InterPro" id="IPR039428">
    <property type="entry name" value="NUOK/Mnh_C1-like"/>
</dbReference>
<protein>
    <recommendedName>
        <fullName evidence="3">NADH-ubiquinone oxidoreductase chain 4L</fullName>
    </recommendedName>
    <alternativeName>
        <fullName evidence="9">NADH dehydrogenase subunit 4L</fullName>
    </alternativeName>
</protein>
<feature type="transmembrane region" description="Helical" evidence="11">
    <location>
        <begin position="6"/>
        <end position="24"/>
    </location>
</feature>
<evidence type="ECO:0000256" key="11">
    <source>
        <dbReference type="SAM" id="Phobius"/>
    </source>
</evidence>
<keyword evidence="8 11" id="KW-0472">Membrane</keyword>
<comment type="similarity">
    <text evidence="2">Belongs to the complex I subunit 4L family.</text>
</comment>
<dbReference type="Gene3D" id="1.10.287.3510">
    <property type="match status" value="1"/>
</dbReference>
<evidence type="ECO:0000256" key="8">
    <source>
        <dbReference type="ARBA" id="ARBA00023136"/>
    </source>
</evidence>
<gene>
    <name evidence="12" type="primary">ND4L</name>
</gene>
<dbReference type="GO" id="GO:0016020">
    <property type="term" value="C:membrane"/>
    <property type="evidence" value="ECO:0007669"/>
    <property type="project" value="UniProtKB-SubCell"/>
</dbReference>
<keyword evidence="5" id="KW-1278">Translocase</keyword>
<evidence type="ECO:0000256" key="7">
    <source>
        <dbReference type="ARBA" id="ARBA00023027"/>
    </source>
</evidence>
<keyword evidence="4 11" id="KW-0812">Transmembrane</keyword>
<dbReference type="GO" id="GO:0008137">
    <property type="term" value="F:NADH dehydrogenase (ubiquinone) activity"/>
    <property type="evidence" value="ECO:0007669"/>
    <property type="project" value="UniProtKB-EC"/>
</dbReference>
<feature type="transmembrane region" description="Helical" evidence="11">
    <location>
        <begin position="60"/>
        <end position="81"/>
    </location>
</feature>
<evidence type="ECO:0000256" key="3">
    <source>
        <dbReference type="ARBA" id="ARBA00016612"/>
    </source>
</evidence>
<name>A0A0U1WEI1_9HYME</name>
<evidence type="ECO:0000256" key="6">
    <source>
        <dbReference type="ARBA" id="ARBA00022989"/>
    </source>
</evidence>
<dbReference type="EMBL" id="KJ412474">
    <property type="protein sequence ID" value="AHX97842.1"/>
    <property type="molecule type" value="Genomic_DNA"/>
</dbReference>
<feature type="transmembrane region" description="Helical" evidence="11">
    <location>
        <begin position="36"/>
        <end position="54"/>
    </location>
</feature>
<evidence type="ECO:0000256" key="1">
    <source>
        <dbReference type="ARBA" id="ARBA00004141"/>
    </source>
</evidence>
<evidence type="ECO:0000256" key="2">
    <source>
        <dbReference type="ARBA" id="ARBA00010519"/>
    </source>
</evidence>
<sequence>MFMNNFYLSLTLFTMSCFMFSIFYKHLLMTLISLEFMMINTLFNLYLSIMMLNLNMYNNSFFLTISVCESIIGLSLLIHMIQLTGNDYLKSLSLLKW</sequence>
<organism evidence="12">
    <name type="scientific">Afrocampsis griseosetosus</name>
    <dbReference type="NCBI Taxonomy" id="1491719"/>
    <lineage>
        <taxon>Eukaryota</taxon>
        <taxon>Metazoa</taxon>
        <taxon>Ecdysozoa</taxon>
        <taxon>Arthropoda</taxon>
        <taxon>Hexapoda</taxon>
        <taxon>Insecta</taxon>
        <taxon>Pterygota</taxon>
        <taxon>Neoptera</taxon>
        <taxon>Endopterygota</taxon>
        <taxon>Hymenoptera</taxon>
        <taxon>Apocrita</taxon>
        <taxon>Ichneumonoidea</taxon>
        <taxon>Braconidae</taxon>
        <taxon>Helconinae</taxon>
        <taxon>Afrocampsis</taxon>
    </lineage>
</organism>
<geneLocation type="mitochondrion" evidence="12"/>
<evidence type="ECO:0000313" key="12">
    <source>
        <dbReference type="EMBL" id="AHX97842.1"/>
    </source>
</evidence>
<dbReference type="AlphaFoldDB" id="A0A0U1WEI1"/>
<evidence type="ECO:0000256" key="9">
    <source>
        <dbReference type="ARBA" id="ARBA00031586"/>
    </source>
</evidence>
<evidence type="ECO:0000256" key="4">
    <source>
        <dbReference type="ARBA" id="ARBA00022692"/>
    </source>
</evidence>
<dbReference type="Pfam" id="PF00420">
    <property type="entry name" value="Oxidored_q2"/>
    <property type="match status" value="1"/>
</dbReference>
<keyword evidence="7" id="KW-0520">NAD</keyword>
<accession>A0A0U1WEI1</accession>
<evidence type="ECO:0000256" key="5">
    <source>
        <dbReference type="ARBA" id="ARBA00022967"/>
    </source>
</evidence>
<keyword evidence="6 11" id="KW-1133">Transmembrane helix</keyword>
<keyword evidence="12" id="KW-0496">Mitochondrion</keyword>
<comment type="subcellular location">
    <subcellularLocation>
        <location evidence="1">Membrane</location>
        <topology evidence="1">Multi-pass membrane protein</topology>
    </subcellularLocation>
</comment>